<feature type="transmembrane region" description="Helical" evidence="16">
    <location>
        <begin position="180"/>
        <end position="206"/>
    </location>
</feature>
<evidence type="ECO:0000256" key="3">
    <source>
        <dbReference type="ARBA" id="ARBA00010441"/>
    </source>
</evidence>
<comment type="subcellular location">
    <subcellularLocation>
        <location evidence="1">Membrane</location>
        <topology evidence="1">Multi-pass membrane protein</topology>
    </subcellularLocation>
</comment>
<keyword evidence="11 16" id="KW-0472">Membrane</keyword>
<dbReference type="GO" id="GO:0016020">
    <property type="term" value="C:membrane"/>
    <property type="evidence" value="ECO:0007669"/>
    <property type="project" value="UniProtKB-SubCell"/>
</dbReference>
<reference evidence="17" key="1">
    <citation type="journal article" date="2015" name="ISME J.">
        <title>Aquifer environment selects for microbial species cohorts in sediment and groundwater.</title>
        <authorList>
            <person name="Hug L.A."/>
            <person name="Thomas B.C."/>
            <person name="Brown C.T."/>
            <person name="Frischkorn K.R."/>
            <person name="Williams K.H."/>
            <person name="Tringe S.G."/>
            <person name="Banfield J.F."/>
        </authorList>
    </citation>
    <scope>NUCLEOTIDE SEQUENCE</scope>
</reference>
<feature type="transmembrane region" description="Helical" evidence="16">
    <location>
        <begin position="36"/>
        <end position="52"/>
    </location>
</feature>
<keyword evidence="10" id="KW-0443">Lipid metabolism</keyword>
<dbReference type="InterPro" id="IPR050324">
    <property type="entry name" value="CDP-alcohol_PTase-I"/>
</dbReference>
<dbReference type="PANTHER" id="PTHR14269">
    <property type="entry name" value="CDP-DIACYLGLYCEROL--GLYCEROL-3-PHOSPHATE 3-PHOSPHATIDYLTRANSFERASE-RELATED"/>
    <property type="match status" value="1"/>
</dbReference>
<evidence type="ECO:0000256" key="14">
    <source>
        <dbReference type="ARBA" id="ARBA00048586"/>
    </source>
</evidence>
<evidence type="ECO:0000256" key="15">
    <source>
        <dbReference type="RuleBase" id="RU003750"/>
    </source>
</evidence>
<dbReference type="InterPro" id="IPR000462">
    <property type="entry name" value="CDP-OH_P_trans"/>
</dbReference>
<dbReference type="GO" id="GO:0008444">
    <property type="term" value="F:CDP-diacylglycerol-glycerol-3-phosphate 3-phosphatidyltransferase activity"/>
    <property type="evidence" value="ECO:0007669"/>
    <property type="project" value="UniProtKB-EC"/>
</dbReference>
<evidence type="ECO:0000256" key="6">
    <source>
        <dbReference type="ARBA" id="ARBA00022516"/>
    </source>
</evidence>
<comment type="similarity">
    <text evidence="3 15">Belongs to the CDP-alcohol phosphatidyltransferase class-I family.</text>
</comment>
<evidence type="ECO:0000256" key="4">
    <source>
        <dbReference type="ARBA" id="ARBA00013170"/>
    </source>
</evidence>
<evidence type="ECO:0000256" key="1">
    <source>
        <dbReference type="ARBA" id="ARBA00004141"/>
    </source>
</evidence>
<accession>A0A0H4TUU3</accession>
<dbReference type="Gene3D" id="1.20.120.1760">
    <property type="match status" value="1"/>
</dbReference>
<evidence type="ECO:0000256" key="12">
    <source>
        <dbReference type="ARBA" id="ARBA00023209"/>
    </source>
</evidence>
<keyword evidence="7 15" id="KW-0808">Transferase</keyword>
<evidence type="ECO:0000256" key="8">
    <source>
        <dbReference type="ARBA" id="ARBA00022692"/>
    </source>
</evidence>
<dbReference type="GO" id="GO:0046474">
    <property type="term" value="P:glycerophospholipid biosynthetic process"/>
    <property type="evidence" value="ECO:0007669"/>
    <property type="project" value="TreeGrafter"/>
</dbReference>
<proteinExistence type="inferred from homology"/>
<feature type="transmembrane region" description="Helical" evidence="16">
    <location>
        <begin position="73"/>
        <end position="89"/>
    </location>
</feature>
<dbReference type="InterPro" id="IPR004570">
    <property type="entry name" value="Phosphatidylglycerol_P_synth"/>
</dbReference>
<dbReference type="PANTHER" id="PTHR14269:SF11">
    <property type="entry name" value="CDP-DIACYLGLYCEROL--GLYCEROL-3-PHOSPHATE 3-PHOSPHATIDYLTRANSFERASE"/>
    <property type="match status" value="1"/>
</dbReference>
<organism evidence="17">
    <name type="scientific">uncultured Gemmatimonadetes bacterium Rifle_16ft_4_minimus_7</name>
    <dbReference type="NCBI Taxonomy" id="1665098"/>
    <lineage>
        <taxon>Bacteria</taxon>
        <taxon>Pseudomonadati</taxon>
        <taxon>Gemmatimonadota</taxon>
        <taxon>environmental samples</taxon>
    </lineage>
</organism>
<keyword evidence="8 16" id="KW-0812">Transmembrane</keyword>
<feature type="transmembrane region" description="Helical" evidence="16">
    <location>
        <begin position="12"/>
        <end position="30"/>
    </location>
</feature>
<sequence>MAAERVWTLPNILTLARIALSPVIALLPFIEGWTPKLIAFVVFLAAAISDIYDGRLARERKEITDLGKILDPLADKLLLFATLVPIYWITHYRMRTYEIPWWGSVPLWVALLLVGREVLMTVLRQVAKRRGVVIAAAGAGKLKTIVQDIFIGATIAWFAWKDLTATFGWHRGWLGELWDRFHGIVVAVTLATAVLLTVYSLGVYLYRYRRLFAGGQPHGAPGDGT</sequence>
<keyword evidence="12" id="KW-0594">Phospholipid biosynthesis</keyword>
<evidence type="ECO:0000256" key="16">
    <source>
        <dbReference type="SAM" id="Phobius"/>
    </source>
</evidence>
<dbReference type="EC" id="2.7.8.5" evidence="4"/>
<keyword evidence="9 16" id="KW-1133">Transmembrane helix</keyword>
<evidence type="ECO:0000256" key="9">
    <source>
        <dbReference type="ARBA" id="ARBA00022989"/>
    </source>
</evidence>
<feature type="transmembrane region" description="Helical" evidence="16">
    <location>
        <begin position="101"/>
        <end position="123"/>
    </location>
</feature>
<dbReference type="Pfam" id="PF01066">
    <property type="entry name" value="CDP-OH_P_transf"/>
    <property type="match status" value="1"/>
</dbReference>
<evidence type="ECO:0000256" key="5">
    <source>
        <dbReference type="ARBA" id="ARBA00014944"/>
    </source>
</evidence>
<dbReference type="InterPro" id="IPR043130">
    <property type="entry name" value="CDP-OH_PTrfase_TM_dom"/>
</dbReference>
<name>A0A0H4TUU3_9BACT</name>
<evidence type="ECO:0000256" key="7">
    <source>
        <dbReference type="ARBA" id="ARBA00022679"/>
    </source>
</evidence>
<dbReference type="EMBL" id="KT007046">
    <property type="protein sequence ID" value="AKQ04644.1"/>
    <property type="molecule type" value="Genomic_DNA"/>
</dbReference>
<comment type="pathway">
    <text evidence="2">Phospholipid metabolism; phosphatidylglycerol biosynthesis; phosphatidylglycerol from CDP-diacylglycerol: step 1/2.</text>
</comment>
<evidence type="ECO:0000256" key="11">
    <source>
        <dbReference type="ARBA" id="ARBA00023136"/>
    </source>
</evidence>
<evidence type="ECO:0000256" key="2">
    <source>
        <dbReference type="ARBA" id="ARBA00005042"/>
    </source>
</evidence>
<dbReference type="AlphaFoldDB" id="A0A0H4TUU3"/>
<feature type="transmembrane region" description="Helical" evidence="16">
    <location>
        <begin position="144"/>
        <end position="160"/>
    </location>
</feature>
<dbReference type="InterPro" id="IPR048254">
    <property type="entry name" value="CDP_ALCOHOL_P_TRANSF_CS"/>
</dbReference>
<comment type="catalytic activity">
    <reaction evidence="14">
        <text>a CDP-1,2-diacyl-sn-glycerol + sn-glycerol 3-phosphate = a 1,2-diacyl-sn-glycero-3-phospho-(1'-sn-glycero-3'-phosphate) + CMP + H(+)</text>
        <dbReference type="Rhea" id="RHEA:12593"/>
        <dbReference type="ChEBI" id="CHEBI:15378"/>
        <dbReference type="ChEBI" id="CHEBI:57597"/>
        <dbReference type="ChEBI" id="CHEBI:58332"/>
        <dbReference type="ChEBI" id="CHEBI:60110"/>
        <dbReference type="ChEBI" id="CHEBI:60377"/>
        <dbReference type="EC" id="2.7.8.5"/>
    </reaction>
</comment>
<protein>
    <recommendedName>
        <fullName evidence="5">CDP-diacylglycerol--glycerol-3-phosphate 3-phosphatidyltransferase</fullName>
        <ecNumber evidence="4">2.7.8.5</ecNumber>
    </recommendedName>
</protein>
<evidence type="ECO:0000256" key="13">
    <source>
        <dbReference type="ARBA" id="ARBA00023264"/>
    </source>
</evidence>
<evidence type="ECO:0000313" key="17">
    <source>
        <dbReference type="EMBL" id="AKQ04644.1"/>
    </source>
</evidence>
<dbReference type="PIRSF" id="PIRSF000847">
    <property type="entry name" value="Phos_ph_gly_syn"/>
    <property type="match status" value="1"/>
</dbReference>
<keyword evidence="13" id="KW-1208">Phospholipid metabolism</keyword>
<keyword evidence="6" id="KW-0444">Lipid biosynthesis</keyword>
<dbReference type="PROSITE" id="PS00379">
    <property type="entry name" value="CDP_ALCOHOL_P_TRANSF"/>
    <property type="match status" value="1"/>
</dbReference>
<evidence type="ECO:0000256" key="10">
    <source>
        <dbReference type="ARBA" id="ARBA00023098"/>
    </source>
</evidence>